<reference evidence="4 5" key="1">
    <citation type="submission" date="2024-03" db="EMBL/GenBank/DDBJ databases">
        <authorList>
            <person name="Martinez-Hernandez J."/>
        </authorList>
    </citation>
    <scope>NUCLEOTIDE SEQUENCE [LARGE SCALE GENOMIC DNA]</scope>
</reference>
<evidence type="ECO:0000256" key="2">
    <source>
        <dbReference type="SAM" id="Phobius"/>
    </source>
</evidence>
<evidence type="ECO:0000256" key="1">
    <source>
        <dbReference type="ARBA" id="ARBA00022729"/>
    </source>
</evidence>
<dbReference type="PANTHER" id="PTHR31951">
    <property type="entry name" value="BIFUNCTIONAL INHIBITOR/LIPID-TRANSFER PROTEIN/SEED STORAGE 2S ALBUMIN SUPERFAMILY PROTEIN-RELATED"/>
    <property type="match status" value="1"/>
</dbReference>
<keyword evidence="2" id="KW-1133">Transmembrane helix</keyword>
<dbReference type="Pfam" id="PF05617">
    <property type="entry name" value="Prolamin_like"/>
    <property type="match status" value="1"/>
</dbReference>
<proteinExistence type="predicted"/>
<dbReference type="EMBL" id="CAXHTB010000011">
    <property type="protein sequence ID" value="CAL0315687.1"/>
    <property type="molecule type" value="Genomic_DNA"/>
</dbReference>
<keyword evidence="5" id="KW-1185">Reference proteome</keyword>
<keyword evidence="1" id="KW-0732">Signal</keyword>
<gene>
    <name evidence="4" type="ORF">LLUT_LOCUS16747</name>
</gene>
<evidence type="ECO:0000259" key="3">
    <source>
        <dbReference type="Pfam" id="PF05617"/>
    </source>
</evidence>
<evidence type="ECO:0000313" key="4">
    <source>
        <dbReference type="EMBL" id="CAL0315687.1"/>
    </source>
</evidence>
<dbReference type="PANTHER" id="PTHR31951:SF22">
    <property type="entry name" value="ECA1 GAMETOGENESIS RELATED FAMILY"/>
    <property type="match status" value="1"/>
</dbReference>
<dbReference type="InterPro" id="IPR008502">
    <property type="entry name" value="Prolamin-like"/>
</dbReference>
<evidence type="ECO:0000313" key="5">
    <source>
        <dbReference type="Proteomes" id="UP001497480"/>
    </source>
</evidence>
<feature type="transmembrane region" description="Helical" evidence="2">
    <location>
        <begin position="6"/>
        <end position="28"/>
    </location>
</feature>
<keyword evidence="2" id="KW-0472">Membrane</keyword>
<feature type="domain" description="Prolamin-like" evidence="3">
    <location>
        <begin position="59"/>
        <end position="133"/>
    </location>
</feature>
<keyword evidence="2" id="KW-0812">Transmembrane</keyword>
<name>A0AAV1X3W5_LUPLU</name>
<accession>A0AAV1X3W5</accession>
<comment type="caution">
    <text evidence="4">The sequence shown here is derived from an EMBL/GenBank/DDBJ whole genome shotgun (WGS) entry which is preliminary data.</text>
</comment>
<protein>
    <recommendedName>
        <fullName evidence="3">Prolamin-like domain-containing protein</fullName>
    </recommendedName>
</protein>
<sequence>MTTSSNFYLMVTFMVVITLLVGNGDAYFQILKSPKKPTSSDAPSPLSNNCVSKLHPQFDCASKLHPNCGIEIYFAVFFGNGTISTNCCHNLVSDLGRSCHDSMTTYALNTFSKFKPQETEILKRKDEVWVNCSK</sequence>
<dbReference type="Proteomes" id="UP001497480">
    <property type="component" value="Unassembled WGS sequence"/>
</dbReference>
<organism evidence="4 5">
    <name type="scientific">Lupinus luteus</name>
    <name type="common">European yellow lupine</name>
    <dbReference type="NCBI Taxonomy" id="3873"/>
    <lineage>
        <taxon>Eukaryota</taxon>
        <taxon>Viridiplantae</taxon>
        <taxon>Streptophyta</taxon>
        <taxon>Embryophyta</taxon>
        <taxon>Tracheophyta</taxon>
        <taxon>Spermatophyta</taxon>
        <taxon>Magnoliopsida</taxon>
        <taxon>eudicotyledons</taxon>
        <taxon>Gunneridae</taxon>
        <taxon>Pentapetalae</taxon>
        <taxon>rosids</taxon>
        <taxon>fabids</taxon>
        <taxon>Fabales</taxon>
        <taxon>Fabaceae</taxon>
        <taxon>Papilionoideae</taxon>
        <taxon>50 kb inversion clade</taxon>
        <taxon>genistoids sensu lato</taxon>
        <taxon>core genistoids</taxon>
        <taxon>Genisteae</taxon>
        <taxon>Lupinus</taxon>
    </lineage>
</organism>
<dbReference type="AlphaFoldDB" id="A0AAV1X3W5"/>